<sequence>MDGLSKDVEKVDNGVSIGSLKNYTNVLDDAKGAKSTLWVVPHLRKKKKNGRVRTRNKALHKLLISTSGVNSRSSSSSTVLSWRRFPEHHHSSNGNFFMWPSAFHEYRYNPIFDTQAELSLFPCRTTHHNKKQCLHSPFISRFAAAVASIFSFPDLVEDVFHRAFIHVENRLYFNEAKIDYSKEDGNRTLCLES</sequence>
<evidence type="ECO:0000313" key="1">
    <source>
        <dbReference type="EMBL" id="GMN56789.1"/>
    </source>
</evidence>
<keyword evidence="3" id="KW-1185">Reference proteome</keyword>
<comment type="caution">
    <text evidence="2">The sequence shown here is derived from an EMBL/GenBank/DDBJ whole genome shotgun (WGS) entry which is preliminary data.</text>
</comment>
<name>A0AA88DYI2_FICCA</name>
<accession>A0AA88DYI2</accession>
<protein>
    <submittedName>
        <fullName evidence="2">Uncharacterized protein</fullName>
    </submittedName>
</protein>
<evidence type="ECO:0000313" key="3">
    <source>
        <dbReference type="Proteomes" id="UP001187192"/>
    </source>
</evidence>
<evidence type="ECO:0000313" key="2">
    <source>
        <dbReference type="EMBL" id="GMN64365.1"/>
    </source>
</evidence>
<reference evidence="2" key="1">
    <citation type="submission" date="2023-07" db="EMBL/GenBank/DDBJ databases">
        <title>draft genome sequence of fig (Ficus carica).</title>
        <authorList>
            <person name="Takahashi T."/>
            <person name="Nishimura K."/>
        </authorList>
    </citation>
    <scope>NUCLEOTIDE SEQUENCE</scope>
</reference>
<dbReference type="Proteomes" id="UP001187192">
    <property type="component" value="Unassembled WGS sequence"/>
</dbReference>
<dbReference type="AlphaFoldDB" id="A0AA88DYI2"/>
<gene>
    <name evidence="1" type="ORF">TIFTF001_025906</name>
    <name evidence="2" type="ORF">TIFTF001_033440</name>
</gene>
<proteinExistence type="predicted"/>
<dbReference type="EMBL" id="BTGU01000177">
    <property type="protein sequence ID" value="GMN64365.1"/>
    <property type="molecule type" value="Genomic_DNA"/>
</dbReference>
<dbReference type="EMBL" id="BTGU01000066">
    <property type="protein sequence ID" value="GMN56789.1"/>
    <property type="molecule type" value="Genomic_DNA"/>
</dbReference>
<organism evidence="2 3">
    <name type="scientific">Ficus carica</name>
    <name type="common">Common fig</name>
    <dbReference type="NCBI Taxonomy" id="3494"/>
    <lineage>
        <taxon>Eukaryota</taxon>
        <taxon>Viridiplantae</taxon>
        <taxon>Streptophyta</taxon>
        <taxon>Embryophyta</taxon>
        <taxon>Tracheophyta</taxon>
        <taxon>Spermatophyta</taxon>
        <taxon>Magnoliopsida</taxon>
        <taxon>eudicotyledons</taxon>
        <taxon>Gunneridae</taxon>
        <taxon>Pentapetalae</taxon>
        <taxon>rosids</taxon>
        <taxon>fabids</taxon>
        <taxon>Rosales</taxon>
        <taxon>Moraceae</taxon>
        <taxon>Ficeae</taxon>
        <taxon>Ficus</taxon>
    </lineage>
</organism>